<dbReference type="GeneID" id="100891186"/>
<comment type="cofactor">
    <cofactor evidence="5">
        <name>Ca(2+)</name>
        <dbReference type="ChEBI" id="CHEBI:29108"/>
    </cofactor>
    <text evidence="5">Binds 1 Ca(2+) ion per subunit.</text>
</comment>
<keyword evidence="11" id="KW-1185">Reference proteome</keyword>
<dbReference type="GO" id="GO:0050482">
    <property type="term" value="P:arachidonate secretion"/>
    <property type="evidence" value="ECO:0007669"/>
    <property type="project" value="InterPro"/>
</dbReference>
<dbReference type="InterPro" id="IPR033112">
    <property type="entry name" value="PLA2_Asp_AS"/>
</dbReference>
<dbReference type="PANTHER" id="PTHR11716:SF100">
    <property type="entry name" value="PHOSPHOLIPASE A2"/>
    <property type="match status" value="1"/>
</dbReference>
<feature type="active site" evidence="4">
    <location>
        <position position="137"/>
    </location>
</feature>
<feature type="binding site" evidence="5">
    <location>
        <position position="75"/>
    </location>
    <ligand>
        <name>Ca(2+)</name>
        <dbReference type="ChEBI" id="CHEBI:29108"/>
    </ligand>
</feature>
<evidence type="ECO:0000256" key="8">
    <source>
        <dbReference type="RuleBase" id="RU361236"/>
    </source>
</evidence>
<dbReference type="Pfam" id="PF00068">
    <property type="entry name" value="Phospholip_A2_1"/>
    <property type="match status" value="1"/>
</dbReference>
<dbReference type="GO" id="GO:0005509">
    <property type="term" value="F:calcium ion binding"/>
    <property type="evidence" value="ECO:0000318"/>
    <property type="project" value="GO_Central"/>
</dbReference>
<organism evidence="10 11">
    <name type="scientific">Strongylocentrotus purpuratus</name>
    <name type="common">Purple sea urchin</name>
    <dbReference type="NCBI Taxonomy" id="7668"/>
    <lineage>
        <taxon>Eukaryota</taxon>
        <taxon>Metazoa</taxon>
        <taxon>Echinodermata</taxon>
        <taxon>Eleutherozoa</taxon>
        <taxon>Echinozoa</taxon>
        <taxon>Echinoidea</taxon>
        <taxon>Euechinoidea</taxon>
        <taxon>Echinacea</taxon>
        <taxon>Camarodonta</taxon>
        <taxon>Echinidea</taxon>
        <taxon>Strongylocentrotidae</taxon>
        <taxon>Strongylocentrotus</taxon>
    </lineage>
</organism>
<dbReference type="GO" id="GO:0005576">
    <property type="term" value="C:extracellular region"/>
    <property type="evidence" value="ECO:0007669"/>
    <property type="project" value="UniProtKB-SubCell"/>
</dbReference>
<protein>
    <recommendedName>
        <fullName evidence="8">Phospholipase A2</fullName>
        <ecNumber evidence="8">3.1.1.4</ecNumber>
    </recommendedName>
</protein>
<dbReference type="PRINTS" id="PR00389">
    <property type="entry name" value="PHPHLIPASEA2"/>
</dbReference>
<comment type="catalytic activity">
    <reaction evidence="8">
        <text>a 1,2-diacyl-sn-glycero-3-phosphocholine + H2O = a 1-acyl-sn-glycero-3-phosphocholine + a fatty acid + H(+)</text>
        <dbReference type="Rhea" id="RHEA:15801"/>
        <dbReference type="ChEBI" id="CHEBI:15377"/>
        <dbReference type="ChEBI" id="CHEBI:15378"/>
        <dbReference type="ChEBI" id="CHEBI:28868"/>
        <dbReference type="ChEBI" id="CHEBI:57643"/>
        <dbReference type="ChEBI" id="CHEBI:58168"/>
        <dbReference type="EC" id="3.1.1.4"/>
    </reaction>
</comment>
<dbReference type="PROSITE" id="PS00119">
    <property type="entry name" value="PA2_ASP"/>
    <property type="match status" value="1"/>
</dbReference>
<dbReference type="CDD" id="cd00125">
    <property type="entry name" value="PLA2c"/>
    <property type="match status" value="1"/>
</dbReference>
<evidence type="ECO:0000256" key="2">
    <source>
        <dbReference type="ARBA" id="ARBA00022525"/>
    </source>
</evidence>
<dbReference type="OrthoDB" id="5841574at2759"/>
<evidence type="ECO:0000256" key="3">
    <source>
        <dbReference type="ARBA" id="ARBA00023157"/>
    </source>
</evidence>
<dbReference type="KEGG" id="spu:100891186"/>
<evidence type="ECO:0000313" key="11">
    <source>
        <dbReference type="Proteomes" id="UP000007110"/>
    </source>
</evidence>
<dbReference type="GO" id="GO:0046471">
    <property type="term" value="P:phosphatidylglycerol metabolic process"/>
    <property type="evidence" value="ECO:0000318"/>
    <property type="project" value="GO_Central"/>
</dbReference>
<dbReference type="GO" id="GO:0047498">
    <property type="term" value="F:calcium-dependent phospholipase A2 activity"/>
    <property type="evidence" value="ECO:0000318"/>
    <property type="project" value="GO_Central"/>
</dbReference>
<dbReference type="EnsemblMetazoa" id="XM_011663046">
    <property type="protein sequence ID" value="XP_011661348"/>
    <property type="gene ID" value="LOC100891186"/>
</dbReference>
<dbReference type="PANTHER" id="PTHR11716">
    <property type="entry name" value="PHOSPHOLIPASE A2 FAMILY MEMBER"/>
    <property type="match status" value="1"/>
</dbReference>
<dbReference type="PROSITE" id="PS51257">
    <property type="entry name" value="PROKAR_LIPOPROTEIN"/>
    <property type="match status" value="1"/>
</dbReference>
<feature type="disulfide bond" evidence="6">
    <location>
        <begin position="70"/>
        <end position="143"/>
    </location>
</feature>
<evidence type="ECO:0000256" key="1">
    <source>
        <dbReference type="ARBA" id="ARBA00004613"/>
    </source>
</evidence>
<dbReference type="InterPro" id="IPR033113">
    <property type="entry name" value="PLA2_histidine"/>
</dbReference>
<dbReference type="OMA" id="NEYGCWC"/>
<reference evidence="10" key="2">
    <citation type="submission" date="2021-01" db="UniProtKB">
        <authorList>
            <consortium name="EnsemblMetazoa"/>
        </authorList>
    </citation>
    <scope>IDENTIFICATION</scope>
</reference>
<dbReference type="InParanoid" id="A0A7M7HI60"/>
<evidence type="ECO:0000256" key="6">
    <source>
        <dbReference type="PIRSR" id="PIRSR601211-3"/>
    </source>
</evidence>
<evidence type="ECO:0000259" key="9">
    <source>
        <dbReference type="SMART" id="SM00085"/>
    </source>
</evidence>
<dbReference type="GO" id="GO:0046470">
    <property type="term" value="P:phosphatidylcholine metabolic process"/>
    <property type="evidence" value="ECO:0000318"/>
    <property type="project" value="GO_Central"/>
</dbReference>
<evidence type="ECO:0000256" key="7">
    <source>
        <dbReference type="RuleBase" id="RU003654"/>
    </source>
</evidence>
<dbReference type="InterPro" id="IPR036444">
    <property type="entry name" value="PLipase_A2_dom_sf"/>
</dbReference>
<feature type="binding site" evidence="5">
    <location>
        <position position="58"/>
    </location>
    <ligand>
        <name>Ca(2+)</name>
        <dbReference type="ChEBI" id="CHEBI:29108"/>
    </ligand>
</feature>
<keyword evidence="8" id="KW-0443">Lipid metabolism</keyword>
<dbReference type="GO" id="GO:0016042">
    <property type="term" value="P:lipid catabolic process"/>
    <property type="evidence" value="ECO:0007669"/>
    <property type="project" value="InterPro"/>
</dbReference>
<sequence length="163" mass="17850">MKSLAYFACFAVLVTGCMTMPQTSSVAQFGVMMGCLLDISTVEAGLDYNGYGCYCGFGGQGVPLDDTDRCCQTHDDCYSVVQNSDMCRSTDQAYVISYNYNALQCGTDSARIVCSDASSYDAGYEYTDCAMAMCACDKAGAECFQRYRPTYNDGYKRYDKDSC</sequence>
<dbReference type="InterPro" id="IPR016090">
    <property type="entry name" value="PLA2-like_dom"/>
</dbReference>
<keyword evidence="8" id="KW-0732">Signal</keyword>
<dbReference type="RefSeq" id="XP_011661348.2">
    <property type="nucleotide sequence ID" value="XM_011663046.2"/>
</dbReference>
<reference evidence="11" key="1">
    <citation type="submission" date="2015-02" db="EMBL/GenBank/DDBJ databases">
        <title>Genome sequencing for Strongylocentrotus purpuratus.</title>
        <authorList>
            <person name="Murali S."/>
            <person name="Liu Y."/>
            <person name="Vee V."/>
            <person name="English A."/>
            <person name="Wang M."/>
            <person name="Skinner E."/>
            <person name="Han Y."/>
            <person name="Muzny D.M."/>
            <person name="Worley K.C."/>
            <person name="Gibbs R.A."/>
        </authorList>
    </citation>
    <scope>NUCLEOTIDE SEQUENCE</scope>
</reference>
<name>A0A7M7HI60_STRPU</name>
<feature type="disulfide bond" evidence="6">
    <location>
        <begin position="114"/>
        <end position="134"/>
    </location>
</feature>
<feature type="binding site" evidence="5">
    <location>
        <position position="56"/>
    </location>
    <ligand>
        <name>Ca(2+)</name>
        <dbReference type="ChEBI" id="CHEBI:29108"/>
    </ligand>
</feature>
<keyword evidence="2 8" id="KW-0964">Secreted</keyword>
<keyword evidence="3 6" id="KW-1015">Disulfide bond</keyword>
<evidence type="ECO:0000313" key="10">
    <source>
        <dbReference type="EnsemblMetazoa" id="XP_011661348"/>
    </source>
</evidence>
<keyword evidence="8" id="KW-0378">Hydrolase</keyword>
<dbReference type="SMART" id="SM00085">
    <property type="entry name" value="PA2c"/>
    <property type="match status" value="1"/>
</dbReference>
<feature type="disulfide bond" evidence="6">
    <location>
        <begin position="55"/>
        <end position="71"/>
    </location>
</feature>
<dbReference type="Proteomes" id="UP000007110">
    <property type="component" value="Unassembled WGS sequence"/>
</dbReference>
<feature type="disulfide bond" evidence="6">
    <location>
        <begin position="77"/>
        <end position="136"/>
    </location>
</feature>
<accession>A0A7M7HI60</accession>
<evidence type="ECO:0000256" key="4">
    <source>
        <dbReference type="PIRSR" id="PIRSR601211-1"/>
    </source>
</evidence>
<dbReference type="SUPFAM" id="SSF48619">
    <property type="entry name" value="Phospholipase A2, PLA2"/>
    <property type="match status" value="1"/>
</dbReference>
<comment type="similarity">
    <text evidence="7">Belongs to the phospholipase A2 family.</text>
</comment>
<dbReference type="PROSITE" id="PS00118">
    <property type="entry name" value="PA2_HIS"/>
    <property type="match status" value="1"/>
</dbReference>
<feature type="binding site" evidence="5">
    <location>
        <position position="54"/>
    </location>
    <ligand>
        <name>Ca(2+)</name>
        <dbReference type="ChEBI" id="CHEBI:29108"/>
    </ligand>
</feature>
<comment type="subcellular location">
    <subcellularLocation>
        <location evidence="1 8">Secreted</location>
    </subcellularLocation>
</comment>
<feature type="signal peptide" evidence="8">
    <location>
        <begin position="1"/>
        <end position="19"/>
    </location>
</feature>
<feature type="disulfide bond" evidence="6">
    <location>
        <begin position="87"/>
        <end position="129"/>
    </location>
</feature>
<keyword evidence="5" id="KW-0479">Metal-binding</keyword>
<keyword evidence="5 8" id="KW-0106">Calcium</keyword>
<feature type="active site" evidence="4">
    <location>
        <position position="74"/>
    </location>
</feature>
<dbReference type="GO" id="GO:0005543">
    <property type="term" value="F:phospholipid binding"/>
    <property type="evidence" value="ECO:0000318"/>
    <property type="project" value="GO_Central"/>
</dbReference>
<dbReference type="Gene3D" id="1.20.90.10">
    <property type="entry name" value="Phospholipase A2 domain"/>
    <property type="match status" value="1"/>
</dbReference>
<evidence type="ECO:0000256" key="5">
    <source>
        <dbReference type="PIRSR" id="PIRSR601211-2"/>
    </source>
</evidence>
<proteinExistence type="inferred from homology"/>
<dbReference type="InterPro" id="IPR001211">
    <property type="entry name" value="PLA2"/>
</dbReference>
<feature type="domain" description="Phospholipase A2-like central" evidence="9">
    <location>
        <begin position="25"/>
        <end position="163"/>
    </location>
</feature>
<dbReference type="EC" id="3.1.1.4" evidence="8"/>
<dbReference type="AlphaFoldDB" id="A0A7M7HI60"/>
<feature type="chain" id="PRO_5029944050" description="Phospholipase A2" evidence="8">
    <location>
        <begin position="20"/>
        <end position="163"/>
    </location>
</feature>